<dbReference type="UniPathway" id="UPA00802"/>
<comment type="pathway">
    <text evidence="3">Carotenoid biosynthesis; beta-carotene biosynthesis.</text>
</comment>
<evidence type="ECO:0000256" key="14">
    <source>
        <dbReference type="ARBA" id="ARBA00023136"/>
    </source>
</evidence>
<keyword evidence="11 19" id="KW-0812">Transmembrane</keyword>
<dbReference type="InterPro" id="IPR044843">
    <property type="entry name" value="Trans_IPPS_bact-type"/>
</dbReference>
<keyword evidence="15" id="KW-0413">Isomerase</keyword>
<evidence type="ECO:0000256" key="9">
    <source>
        <dbReference type="ARBA" id="ARBA00018909"/>
    </source>
</evidence>
<evidence type="ECO:0000256" key="16">
    <source>
        <dbReference type="ARBA" id="ARBA00023268"/>
    </source>
</evidence>
<feature type="transmembrane region" description="Helical" evidence="19">
    <location>
        <begin position="143"/>
        <end position="161"/>
    </location>
</feature>
<dbReference type="GO" id="GO:0016117">
    <property type="term" value="P:carotenoid biosynthetic process"/>
    <property type="evidence" value="ECO:0007669"/>
    <property type="project" value="UniProtKB-KW"/>
</dbReference>
<dbReference type="SUPFAM" id="SSF48576">
    <property type="entry name" value="Terpenoid synthases"/>
    <property type="match status" value="1"/>
</dbReference>
<dbReference type="CDD" id="cd00683">
    <property type="entry name" value="Trans_IPPS_HH"/>
    <property type="match status" value="1"/>
</dbReference>
<proteinExistence type="inferred from homology"/>
<evidence type="ECO:0000256" key="19">
    <source>
        <dbReference type="SAM" id="Phobius"/>
    </source>
</evidence>
<dbReference type="InterPro" id="IPR033904">
    <property type="entry name" value="Trans_IPPS_HH"/>
</dbReference>
<dbReference type="InterPro" id="IPR017825">
    <property type="entry name" value="Lycopene_cyclase_dom"/>
</dbReference>
<evidence type="ECO:0000256" key="6">
    <source>
        <dbReference type="ARBA" id="ARBA00008406"/>
    </source>
</evidence>
<accession>A0A2V5I4I4</accession>
<gene>
    <name evidence="20" type="ORF">BP00DRAFT_474308</name>
</gene>
<evidence type="ECO:0000256" key="2">
    <source>
        <dbReference type="ARBA" id="ARBA00004141"/>
    </source>
</evidence>
<name>A0A2V5I4I4_9EURO</name>
<dbReference type="GO" id="GO:0045436">
    <property type="term" value="F:lycopene beta cyclase activity"/>
    <property type="evidence" value="ECO:0007669"/>
    <property type="project" value="UniProtKB-ARBA"/>
</dbReference>
<dbReference type="NCBIfam" id="TIGR03462">
    <property type="entry name" value="CarR_dom_SF"/>
    <property type="match status" value="1"/>
</dbReference>
<keyword evidence="13 19" id="KW-1133">Transmembrane helix</keyword>
<dbReference type="EC" id="2.5.1.32" evidence="8"/>
<dbReference type="EC" id="5.5.1.19" evidence="7"/>
<feature type="transmembrane region" description="Helical" evidence="19">
    <location>
        <begin position="37"/>
        <end position="60"/>
    </location>
</feature>
<dbReference type="SFLD" id="SFLDS00005">
    <property type="entry name" value="Isoprenoid_Synthase_Type_I"/>
    <property type="match status" value="1"/>
</dbReference>
<evidence type="ECO:0000256" key="13">
    <source>
        <dbReference type="ARBA" id="ARBA00022989"/>
    </source>
</evidence>
<evidence type="ECO:0000313" key="20">
    <source>
        <dbReference type="EMBL" id="PYI31648.1"/>
    </source>
</evidence>
<comment type="subcellular location">
    <subcellularLocation>
        <location evidence="2">Membrane</location>
        <topology evidence="2">Multi-pass membrane protein</topology>
    </subcellularLocation>
</comment>
<feature type="transmembrane region" description="Helical" evidence="19">
    <location>
        <begin position="236"/>
        <end position="255"/>
    </location>
</feature>
<dbReference type="UniPathway" id="UPA00799">
    <property type="reaction ID" value="UER00773"/>
</dbReference>
<comment type="catalytic activity">
    <reaction evidence="17">
        <text>gamma-carotene = all-trans-beta-carotene</text>
        <dbReference type="Rhea" id="RHEA:32239"/>
        <dbReference type="ChEBI" id="CHEBI:17579"/>
        <dbReference type="ChEBI" id="CHEBI:27740"/>
        <dbReference type="EC" id="5.5.1.19"/>
    </reaction>
</comment>
<dbReference type="InterPro" id="IPR002060">
    <property type="entry name" value="Squ/phyt_synthse"/>
</dbReference>
<evidence type="ECO:0000256" key="11">
    <source>
        <dbReference type="ARBA" id="ARBA00022692"/>
    </source>
</evidence>
<comment type="pathway">
    <text evidence="4">Carotenoid biosynthesis; phytoene biosynthesis; all-trans-phytoene from geranylgeranyl diphosphate: step 1/1.</text>
</comment>
<dbReference type="GO" id="GO:0016020">
    <property type="term" value="C:membrane"/>
    <property type="evidence" value="ECO:0007669"/>
    <property type="project" value="UniProtKB-SubCell"/>
</dbReference>
<comment type="catalytic activity">
    <reaction evidence="1">
        <text>2 (2E,6E,10E)-geranylgeranyl diphosphate = 15-cis-phytoene + 2 diphosphate</text>
        <dbReference type="Rhea" id="RHEA:34475"/>
        <dbReference type="ChEBI" id="CHEBI:27787"/>
        <dbReference type="ChEBI" id="CHEBI:33019"/>
        <dbReference type="ChEBI" id="CHEBI:58756"/>
        <dbReference type="EC" id="2.5.1.32"/>
    </reaction>
</comment>
<comment type="catalytic activity">
    <reaction evidence="18">
        <text>all-trans-lycopene = gamma-carotene</text>
        <dbReference type="Rhea" id="RHEA:32219"/>
        <dbReference type="ChEBI" id="CHEBI:15948"/>
        <dbReference type="ChEBI" id="CHEBI:27740"/>
        <dbReference type="EC" id="5.5.1.19"/>
    </reaction>
</comment>
<keyword evidence="10" id="KW-0808">Transferase</keyword>
<comment type="similarity">
    <text evidence="6">In the C-terminal section; belongs to the phytoene/squalene synthase family.</text>
</comment>
<evidence type="ECO:0000313" key="21">
    <source>
        <dbReference type="Proteomes" id="UP000248817"/>
    </source>
</evidence>
<evidence type="ECO:0000256" key="12">
    <source>
        <dbReference type="ARBA" id="ARBA00022746"/>
    </source>
</evidence>
<dbReference type="PROSITE" id="PS01045">
    <property type="entry name" value="SQUALEN_PHYTOEN_SYN_2"/>
    <property type="match status" value="1"/>
</dbReference>
<keyword evidence="14 19" id="KW-0472">Membrane</keyword>
<dbReference type="EMBL" id="KZ825500">
    <property type="protein sequence ID" value="PYI31648.1"/>
    <property type="molecule type" value="Genomic_DNA"/>
</dbReference>
<dbReference type="InterPro" id="IPR008949">
    <property type="entry name" value="Isoprenoid_synthase_dom_sf"/>
</dbReference>
<keyword evidence="12" id="KW-0125">Carotenoid biosynthesis</keyword>
<dbReference type="Pfam" id="PF00494">
    <property type="entry name" value="SQS_PSY"/>
    <property type="match status" value="1"/>
</dbReference>
<dbReference type="SFLD" id="SFLDG01212">
    <property type="entry name" value="Phytoene_synthase_like"/>
    <property type="match status" value="1"/>
</dbReference>
<dbReference type="GO" id="GO:0004311">
    <property type="term" value="F:geranylgeranyl diphosphate synthase activity"/>
    <property type="evidence" value="ECO:0007669"/>
    <property type="project" value="InterPro"/>
</dbReference>
<evidence type="ECO:0000256" key="1">
    <source>
        <dbReference type="ARBA" id="ARBA00001805"/>
    </source>
</evidence>
<reference evidence="20 21" key="1">
    <citation type="submission" date="2018-02" db="EMBL/GenBank/DDBJ databases">
        <title>The genomes of Aspergillus section Nigri reveals drivers in fungal speciation.</title>
        <authorList>
            <consortium name="DOE Joint Genome Institute"/>
            <person name="Vesth T.C."/>
            <person name="Nybo J."/>
            <person name="Theobald S."/>
            <person name="Brandl J."/>
            <person name="Frisvad J.C."/>
            <person name="Nielsen K.F."/>
            <person name="Lyhne E.K."/>
            <person name="Kogle M.E."/>
            <person name="Kuo A."/>
            <person name="Riley R."/>
            <person name="Clum A."/>
            <person name="Nolan M."/>
            <person name="Lipzen A."/>
            <person name="Salamov A."/>
            <person name="Henrissat B."/>
            <person name="Wiebenga A."/>
            <person name="De vries R.P."/>
            <person name="Grigoriev I.V."/>
            <person name="Mortensen U.H."/>
            <person name="Andersen M.R."/>
            <person name="Baker S.E."/>
        </authorList>
    </citation>
    <scope>NUCLEOTIDE SEQUENCE [LARGE SCALE GENOMIC DNA]</scope>
    <source>
        <strain evidence="20 21">CBS 114.80</strain>
    </source>
</reference>
<evidence type="ECO:0000256" key="4">
    <source>
        <dbReference type="ARBA" id="ARBA00005172"/>
    </source>
</evidence>
<feature type="transmembrane region" description="Helical" evidence="19">
    <location>
        <begin position="80"/>
        <end position="97"/>
    </location>
</feature>
<evidence type="ECO:0000256" key="18">
    <source>
        <dbReference type="ARBA" id="ARBA00029335"/>
    </source>
</evidence>
<comment type="similarity">
    <text evidence="5">In the N-terminal section; belongs to the lycopene beta-cyclase family.</text>
</comment>
<feature type="transmembrane region" description="Helical" evidence="19">
    <location>
        <begin position="6"/>
        <end position="25"/>
    </location>
</feature>
<evidence type="ECO:0000256" key="7">
    <source>
        <dbReference type="ARBA" id="ARBA00012242"/>
    </source>
</evidence>
<evidence type="ECO:0000256" key="3">
    <source>
        <dbReference type="ARBA" id="ARBA00005089"/>
    </source>
</evidence>
<evidence type="ECO:0000256" key="8">
    <source>
        <dbReference type="ARBA" id="ARBA00012396"/>
    </source>
</evidence>
<dbReference type="Gene3D" id="1.10.600.10">
    <property type="entry name" value="Farnesyl Diphosphate Synthase"/>
    <property type="match status" value="1"/>
</dbReference>
<dbReference type="GO" id="GO:0051996">
    <property type="term" value="F:squalene synthase [NAD(P)H] activity"/>
    <property type="evidence" value="ECO:0007669"/>
    <property type="project" value="InterPro"/>
</dbReference>
<dbReference type="InterPro" id="IPR019845">
    <property type="entry name" value="Squalene/phytoene_synthase_CS"/>
</dbReference>
<dbReference type="GO" id="GO:0016872">
    <property type="term" value="F:intramolecular lyase activity"/>
    <property type="evidence" value="ECO:0007669"/>
    <property type="project" value="InterPro"/>
</dbReference>
<dbReference type="PANTHER" id="PTHR31480">
    <property type="entry name" value="BIFUNCTIONAL LYCOPENE CYCLASE/PHYTOENE SYNTHASE"/>
    <property type="match status" value="1"/>
</dbReference>
<protein>
    <recommendedName>
        <fullName evidence="9">Bifunctional lycopene cyclase/phytoene synthase</fullName>
        <ecNumber evidence="8">2.5.1.32</ecNumber>
        <ecNumber evidence="7">5.5.1.19</ecNumber>
    </recommendedName>
</protein>
<evidence type="ECO:0000256" key="5">
    <source>
        <dbReference type="ARBA" id="ARBA00008247"/>
    </source>
</evidence>
<dbReference type="Proteomes" id="UP000248817">
    <property type="component" value="Unassembled WGS sequence"/>
</dbReference>
<dbReference type="SFLD" id="SFLDG01018">
    <property type="entry name" value="Squalene/Phytoene_Synthase_Lik"/>
    <property type="match status" value="1"/>
</dbReference>
<keyword evidence="21" id="KW-1185">Reference proteome</keyword>
<feature type="transmembrane region" description="Helical" evidence="19">
    <location>
        <begin position="118"/>
        <end position="137"/>
    </location>
</feature>
<sequence>MGVQYLLFHCTYTIPAAALLTIFYYPFFTRRDICKITFLNILAVTATIPWDSYLIRHGIWSYPPDATFNRTLYDIPLEEVAFFVLQTSITSLVYCICSKALVLPMHLPVRPVRRARDLGGLGLVVLFAIGMVCFVSGGGGTYLGLILIWAVPVVILQWMLVSPFIVSLPWKATAPPIVLPTVYLWIADRSAMAAGVWSIESATQLGVHVFGLEIEYTPCPFCCFCDMNLRTRREMLFFLVTNVMIVFGLVGFDYACAMAEYTTICTGVAPSTTRDAVKGVLQALLHPPAIQASGITDLQQAVARLHEKSQSMFVGSALFQGPVRVDLIYVYSFCRVIDDLIDEAEDEGEAQFWIAECRRCLDARIRPQEQPPSPKPRTPYNQAKQHLLHRAVATLPLSRMPTQPLYDLLKGFEMDLAFTTASPSAKHKGHFPIATEPDLDRYATYVASTVAELVLDLLHHHYNRSHLYDREAMAHAGRQMGKALQCVNIARDIHRDAAIGRVYIPTTWLAETGLTPADILQDPRSPAAYAMQGRLLDKAEGLYGQARGAIEALPPGVRGPVRTTVESYMEIGRYLRERRGESLQTARKTRLPVGRRVRVAWVGMW</sequence>
<evidence type="ECO:0000256" key="10">
    <source>
        <dbReference type="ARBA" id="ARBA00022679"/>
    </source>
</evidence>
<organism evidence="20 21">
    <name type="scientific">Aspergillus indologenus CBS 114.80</name>
    <dbReference type="NCBI Taxonomy" id="1450541"/>
    <lineage>
        <taxon>Eukaryota</taxon>
        <taxon>Fungi</taxon>
        <taxon>Dikarya</taxon>
        <taxon>Ascomycota</taxon>
        <taxon>Pezizomycotina</taxon>
        <taxon>Eurotiomycetes</taxon>
        <taxon>Eurotiomycetidae</taxon>
        <taxon>Eurotiales</taxon>
        <taxon>Aspergillaceae</taxon>
        <taxon>Aspergillus</taxon>
        <taxon>Aspergillus subgen. Circumdati</taxon>
    </lineage>
</organism>
<evidence type="ECO:0000256" key="15">
    <source>
        <dbReference type="ARBA" id="ARBA00023235"/>
    </source>
</evidence>
<dbReference type="AlphaFoldDB" id="A0A2V5I4I4"/>
<keyword evidence="16" id="KW-0511">Multifunctional enzyme</keyword>
<evidence type="ECO:0000256" key="17">
    <source>
        <dbReference type="ARBA" id="ARBA00029313"/>
    </source>
</evidence>